<keyword evidence="9 10" id="KW-0998">Cell outer membrane</keyword>
<dbReference type="eggNOG" id="COG1629">
    <property type="taxonomic scope" value="Bacteria"/>
</dbReference>
<evidence type="ECO:0000256" key="6">
    <source>
        <dbReference type="ARBA" id="ARBA00023077"/>
    </source>
</evidence>
<evidence type="ECO:0000313" key="15">
    <source>
        <dbReference type="Proteomes" id="UP000028705"/>
    </source>
</evidence>
<dbReference type="PANTHER" id="PTHR30069:SF29">
    <property type="entry name" value="HEMOGLOBIN AND HEMOGLOBIN-HAPTOGLOBIN-BINDING PROTEIN 1-RELATED"/>
    <property type="match status" value="1"/>
</dbReference>
<evidence type="ECO:0000259" key="12">
    <source>
        <dbReference type="Pfam" id="PF00593"/>
    </source>
</evidence>
<reference evidence="14 15" key="1">
    <citation type="submission" date="2014-07" db="EMBL/GenBank/DDBJ databases">
        <title>Genome of Chryseobacterium soli DSM 19298.</title>
        <authorList>
            <person name="Stropko S.J."/>
            <person name="Pipes S.E."/>
            <person name="Newman J."/>
        </authorList>
    </citation>
    <scope>NUCLEOTIDE SEQUENCE [LARGE SCALE GENOMIC DNA]</scope>
    <source>
        <strain evidence="14 15">DSM 19298</strain>
    </source>
</reference>
<evidence type="ECO:0000256" key="1">
    <source>
        <dbReference type="ARBA" id="ARBA00004571"/>
    </source>
</evidence>
<dbReference type="Gene3D" id="2.40.170.20">
    <property type="entry name" value="TonB-dependent receptor, beta-barrel domain"/>
    <property type="match status" value="1"/>
</dbReference>
<protein>
    <submittedName>
        <fullName evidence="14">Energy transducer TonB</fullName>
    </submittedName>
</protein>
<keyword evidence="6 11" id="KW-0798">TonB box</keyword>
<dbReference type="InterPro" id="IPR012910">
    <property type="entry name" value="Plug_dom"/>
</dbReference>
<comment type="caution">
    <text evidence="14">The sequence shown here is derived from an EMBL/GenBank/DDBJ whole genome shotgun (WGS) entry which is preliminary data.</text>
</comment>
<dbReference type="Gene3D" id="2.60.40.1120">
    <property type="entry name" value="Carboxypeptidase-like, regulatory domain"/>
    <property type="match status" value="1"/>
</dbReference>
<dbReference type="STRING" id="445961.IW15_22580"/>
<comment type="subcellular location">
    <subcellularLocation>
        <location evidence="1 10">Cell outer membrane</location>
        <topology evidence="1 10">Multi-pass membrane protein</topology>
    </subcellularLocation>
</comment>
<evidence type="ECO:0000256" key="4">
    <source>
        <dbReference type="ARBA" id="ARBA00022692"/>
    </source>
</evidence>
<gene>
    <name evidence="14" type="ORF">IW15_22580</name>
</gene>
<dbReference type="Pfam" id="PF13715">
    <property type="entry name" value="CarbopepD_reg_2"/>
    <property type="match status" value="1"/>
</dbReference>
<organism evidence="14 15">
    <name type="scientific">Chryseobacterium soli</name>
    <dbReference type="NCBI Taxonomy" id="445961"/>
    <lineage>
        <taxon>Bacteria</taxon>
        <taxon>Pseudomonadati</taxon>
        <taxon>Bacteroidota</taxon>
        <taxon>Flavobacteriia</taxon>
        <taxon>Flavobacteriales</taxon>
        <taxon>Weeksellaceae</taxon>
        <taxon>Chryseobacterium group</taxon>
        <taxon>Chryseobacterium</taxon>
    </lineage>
</organism>
<dbReference type="GO" id="GO:0044718">
    <property type="term" value="P:siderophore transmembrane transport"/>
    <property type="evidence" value="ECO:0007669"/>
    <property type="project" value="TreeGrafter"/>
</dbReference>
<keyword evidence="4 10" id="KW-0812">Transmembrane</keyword>
<dbReference type="GO" id="GO:0009279">
    <property type="term" value="C:cell outer membrane"/>
    <property type="evidence" value="ECO:0007669"/>
    <property type="project" value="UniProtKB-SubCell"/>
</dbReference>
<keyword evidence="8" id="KW-0675">Receptor</keyword>
<comment type="similarity">
    <text evidence="10 11">Belongs to the TonB-dependent receptor family.</text>
</comment>
<dbReference type="Pfam" id="PF00593">
    <property type="entry name" value="TonB_dep_Rec_b-barrel"/>
    <property type="match status" value="1"/>
</dbReference>
<feature type="domain" description="TonB-dependent receptor plug" evidence="13">
    <location>
        <begin position="118"/>
        <end position="225"/>
    </location>
</feature>
<keyword evidence="5" id="KW-0732">Signal</keyword>
<evidence type="ECO:0000256" key="11">
    <source>
        <dbReference type="RuleBase" id="RU003357"/>
    </source>
</evidence>
<dbReference type="InterPro" id="IPR008969">
    <property type="entry name" value="CarboxyPept-like_regulatory"/>
</dbReference>
<dbReference type="InterPro" id="IPR000531">
    <property type="entry name" value="Beta-barrel_TonB"/>
</dbReference>
<dbReference type="PROSITE" id="PS52016">
    <property type="entry name" value="TONB_DEPENDENT_REC_3"/>
    <property type="match status" value="1"/>
</dbReference>
<dbReference type="Proteomes" id="UP000028705">
    <property type="component" value="Unassembled WGS sequence"/>
</dbReference>
<dbReference type="SUPFAM" id="SSF49464">
    <property type="entry name" value="Carboxypeptidase regulatory domain-like"/>
    <property type="match status" value="1"/>
</dbReference>
<keyword evidence="15" id="KW-1185">Reference proteome</keyword>
<feature type="domain" description="TonB-dependent receptor-like beta-barrel" evidence="12">
    <location>
        <begin position="377"/>
        <end position="921"/>
    </location>
</feature>
<dbReference type="SUPFAM" id="SSF56935">
    <property type="entry name" value="Porins"/>
    <property type="match status" value="1"/>
</dbReference>
<dbReference type="InterPro" id="IPR037066">
    <property type="entry name" value="Plug_dom_sf"/>
</dbReference>
<evidence type="ECO:0000256" key="3">
    <source>
        <dbReference type="ARBA" id="ARBA00022452"/>
    </source>
</evidence>
<dbReference type="InterPro" id="IPR036942">
    <property type="entry name" value="Beta-barrel_TonB_sf"/>
</dbReference>
<evidence type="ECO:0000256" key="8">
    <source>
        <dbReference type="ARBA" id="ARBA00023170"/>
    </source>
</evidence>
<proteinExistence type="inferred from homology"/>
<evidence type="ECO:0000256" key="2">
    <source>
        <dbReference type="ARBA" id="ARBA00022448"/>
    </source>
</evidence>
<evidence type="ECO:0000256" key="7">
    <source>
        <dbReference type="ARBA" id="ARBA00023136"/>
    </source>
</evidence>
<dbReference type="Gene3D" id="2.170.130.10">
    <property type="entry name" value="TonB-dependent receptor, plug domain"/>
    <property type="match status" value="1"/>
</dbReference>
<evidence type="ECO:0000259" key="13">
    <source>
        <dbReference type="Pfam" id="PF07715"/>
    </source>
</evidence>
<keyword evidence="3 10" id="KW-1134">Transmembrane beta strand</keyword>
<dbReference type="InterPro" id="IPR039426">
    <property type="entry name" value="TonB-dep_rcpt-like"/>
</dbReference>
<dbReference type="GO" id="GO:0015344">
    <property type="term" value="F:siderophore uptake transmembrane transporter activity"/>
    <property type="evidence" value="ECO:0007669"/>
    <property type="project" value="TreeGrafter"/>
</dbReference>
<evidence type="ECO:0000256" key="5">
    <source>
        <dbReference type="ARBA" id="ARBA00022729"/>
    </source>
</evidence>
<keyword evidence="7 10" id="KW-0472">Membrane</keyword>
<dbReference type="PANTHER" id="PTHR30069">
    <property type="entry name" value="TONB-DEPENDENT OUTER MEMBRANE RECEPTOR"/>
    <property type="match status" value="1"/>
</dbReference>
<name>A0A085ZYZ7_9FLAO</name>
<accession>A0A085ZYZ7</accession>
<dbReference type="EMBL" id="JPRH01000019">
    <property type="protein sequence ID" value="KFF09661.1"/>
    <property type="molecule type" value="Genomic_DNA"/>
</dbReference>
<dbReference type="Pfam" id="PF07715">
    <property type="entry name" value="Plug"/>
    <property type="match status" value="1"/>
</dbReference>
<dbReference type="AlphaFoldDB" id="A0A085ZYZ7"/>
<evidence type="ECO:0000313" key="14">
    <source>
        <dbReference type="EMBL" id="KFF09661.1"/>
    </source>
</evidence>
<keyword evidence="2 10" id="KW-0813">Transport</keyword>
<evidence type="ECO:0000256" key="10">
    <source>
        <dbReference type="PROSITE-ProRule" id="PRU01360"/>
    </source>
</evidence>
<sequence length="955" mass="106502">MKKYTLGLLLLSTLTIKAQQQLVEITGSIKNSDHQSLSGAHIKVKNTAEETISEANGEFKLRTRVNFPFVILVERNGYETAQIEVLNGQNKISVELNSQTRIIDDVVISASRTEEKTLKSPVSIEKIDIKAIREAPAPSFYETLENVKGVQLLTSSLTLKVPNARGFNSPNNFRFMQLVDGVDVQAATLGVPLGNAIGPTELDIQSLEVTPGAASALYGMNAINGLASLQTKNPFKNEGLSLYFRGGVNHIDDANHGSASTHEIALRYAKKLNDKIAFKINGSYMTGVDWISNTLTDQNPNNLSTANPNFQQLDENNNPAQDLWNKYGDERNNRTTVKATINGKTQIFNVSRTGYLEKDLVDPTVRNIKFDAGLYYKIFNDTELSYTYRYGLLDGTFQRGNKIRLQDATVQNHKVELKGKEFDVKGYISIENTGKSYNLKPLADNMDLTNKSNKDWTNSFQSALQNEINSGADLASAFARARKVADQGRVEPGTAAFENLKNTIIGINNWDHVNAGYPNAPQTGGAWLKQQSKTYNVDATYNLSRYVKYFDLLVGADYRVYSVVPDGNNFVDFGRPVSERNTPLPDGSFGENQLYKKYGAFVQLTKVILDDKLKLNASLRIDRNPLFKTKLNPRFAVVYSPFKQHSFRASYQNGFRFPSIFEALGYVNNGGVRRVGGLNLVNEGQGFLKNSYTLASIDLFNAGVNSSVSSGLTQSEAVQNNKGRLVASNLPELRPEQINSFEIGYRSIINNSKIAIDWDAYYNIYDRFLGQVDVAVPKNGNIETAAGINNMLDKTQQTRFRVFTNSTNKYKSFGSSLGLRYNFYGNYTIATNLSYNNLLSNSTNDIFITAFNTPKWNTNISFGNKEIFKNVGFNIVGKWQTGFDWQSPLANGYIPSYATVDAQISIRFPEIYSNLKIGGTNILNHYYYQYAAGPTLGGLYYIAYTFDLNLKNLNK</sequence>
<evidence type="ECO:0000256" key="9">
    <source>
        <dbReference type="ARBA" id="ARBA00023237"/>
    </source>
</evidence>